<proteinExistence type="predicted"/>
<evidence type="ECO:0008006" key="2">
    <source>
        <dbReference type="Google" id="ProtNLM"/>
    </source>
</evidence>
<dbReference type="EMBL" id="HBHX01011668">
    <property type="protein sequence ID" value="CAE0105835.1"/>
    <property type="molecule type" value="Transcribed_RNA"/>
</dbReference>
<dbReference type="PANTHER" id="PTHR10587">
    <property type="entry name" value="GLYCOSYL TRANSFERASE-RELATED"/>
    <property type="match status" value="1"/>
</dbReference>
<accession>A0A7S3AIF0</accession>
<organism evidence="1">
    <name type="scientific">Haptolina ericina</name>
    <dbReference type="NCBI Taxonomy" id="156174"/>
    <lineage>
        <taxon>Eukaryota</taxon>
        <taxon>Haptista</taxon>
        <taxon>Haptophyta</taxon>
        <taxon>Prymnesiophyceae</taxon>
        <taxon>Prymnesiales</taxon>
        <taxon>Prymnesiaceae</taxon>
        <taxon>Haptolina</taxon>
    </lineage>
</organism>
<dbReference type="PANTHER" id="PTHR10587:SF137">
    <property type="entry name" value="4-DEOXY-4-FORMAMIDO-L-ARABINOSE-PHOSPHOUNDECAPRENOL DEFORMYLASE ARND-RELATED"/>
    <property type="match status" value="1"/>
</dbReference>
<dbReference type="InterPro" id="IPR050248">
    <property type="entry name" value="Polysacc_deacetylase_ArnD"/>
</dbReference>
<dbReference type="GO" id="GO:0005975">
    <property type="term" value="P:carbohydrate metabolic process"/>
    <property type="evidence" value="ECO:0007669"/>
    <property type="project" value="InterPro"/>
</dbReference>
<dbReference type="InterPro" id="IPR011330">
    <property type="entry name" value="Glyco_hydro/deAcase_b/a-brl"/>
</dbReference>
<dbReference type="AlphaFoldDB" id="A0A7S3AIF0"/>
<evidence type="ECO:0000313" key="1">
    <source>
        <dbReference type="EMBL" id="CAE0105835.1"/>
    </source>
</evidence>
<sequence>MAGLLQQAVTEGHELAHHMGEDRAYGGLPGETFVQCVETTEATLARFDGGRGAKAGRWWRPPSASLTHPMCDALESRGYRLCMGDLYSNDVWIDAPTQRGGVRTPCPRTIDYHVAFLIDQARPGSVMILHSAKRDEHGTLWRGKTADILARALPKLAARGFECGSLSALQDAADRAPFALRLPASWRAPTPRTGRRRLGRVPLGCTR</sequence>
<name>A0A7S3AIF0_9EUKA</name>
<protein>
    <recommendedName>
        <fullName evidence="2">NodB homology domain-containing protein</fullName>
    </recommendedName>
</protein>
<dbReference type="Gene3D" id="3.20.20.370">
    <property type="entry name" value="Glycoside hydrolase/deacetylase"/>
    <property type="match status" value="1"/>
</dbReference>
<gene>
    <name evidence="1" type="ORF">HERI1096_LOCUS6493</name>
</gene>
<reference evidence="1" key="1">
    <citation type="submission" date="2021-01" db="EMBL/GenBank/DDBJ databases">
        <authorList>
            <person name="Corre E."/>
            <person name="Pelletier E."/>
            <person name="Niang G."/>
            <person name="Scheremetjew M."/>
            <person name="Finn R."/>
            <person name="Kale V."/>
            <person name="Holt S."/>
            <person name="Cochrane G."/>
            <person name="Meng A."/>
            <person name="Brown T."/>
            <person name="Cohen L."/>
        </authorList>
    </citation>
    <scope>NUCLEOTIDE SEQUENCE</scope>
    <source>
        <strain evidence="1">CCMP281</strain>
    </source>
</reference>
<dbReference type="SUPFAM" id="SSF88713">
    <property type="entry name" value="Glycoside hydrolase/deacetylase"/>
    <property type="match status" value="1"/>
</dbReference>